<reference evidence="2" key="2">
    <citation type="journal article" date="2012" name="PLoS ONE">
        <title>A Deeply Branching Thermophilic Bacterium with an Ancient Acetyl-CoA Pathway Dominates a Subsurface Ecosystem.</title>
        <authorList>
            <person name="Takami H."/>
            <person name="Noguchi H."/>
            <person name="Takaki Y."/>
            <person name="Uchiyama I."/>
            <person name="Toyoda A."/>
            <person name="Nishi S."/>
            <person name="Chee G.-J."/>
            <person name="Arai W."/>
            <person name="Nunoura T."/>
            <person name="Itoh T."/>
            <person name="Hattori M."/>
            <person name="Takai K."/>
        </authorList>
    </citation>
    <scope>NUCLEOTIDE SEQUENCE</scope>
</reference>
<reference evidence="2" key="1">
    <citation type="journal article" date="2005" name="Environ. Microbiol.">
        <title>Genetic and functional properties of uncultivated thermophilic crenarchaeotes from a subsurface gold mine as revealed by analysis of genome fragments.</title>
        <authorList>
            <person name="Nunoura T."/>
            <person name="Hirayama H."/>
            <person name="Takami H."/>
            <person name="Oida H."/>
            <person name="Nishi S."/>
            <person name="Shimamura S."/>
            <person name="Suzuki Y."/>
            <person name="Inagaki F."/>
            <person name="Takai K."/>
            <person name="Nealson K.H."/>
            <person name="Horikoshi K."/>
        </authorList>
    </citation>
    <scope>NUCLEOTIDE SEQUENCE</scope>
</reference>
<name>H5SRX2_ACEAU</name>
<sequence length="429" mass="47027">MKSLGKWCMVGVAIALMVVWGSQAQPAWLIQSVAQGPDAAKQRVIEPDVAVQSYETHDIVYISYIDQKENAIMLLAFKVWQENDQIKKEQVAKTGLKRDTGRVIGTTVAVDDILVCVDWEELSDESGVHEVWQACWEQPLANDAAPKVEPWRWSTEGVIAGQASGAGWQEFGFNFDNTFAPDGTLYAIWTEDYSALKAAKYKDGALSACGDFPKLPIPEAPNRYPTIYVDSEGGVWVAVGDVSYPPGPNVWVYYSGDQCATWQGPWDMTPTGLFSDMGGIVRLGDKIYVVYDEDQGAAPGTADINVTTCTVARNAEGKVTGIDPATCVRGIVHREGGFPHIATDGKGLYVASDDSNANVVRFSYSCDAGATWNPVDIPNKWNSGYRDPDFGAVLSRKKVAVDHFVYVVWFWRSEGKSNIMLGILPKPCQ</sequence>
<feature type="chain" id="PRO_5003597732" description="Exo-alpha-sialidase" evidence="1">
    <location>
        <begin position="25"/>
        <end position="429"/>
    </location>
</feature>
<evidence type="ECO:0000256" key="1">
    <source>
        <dbReference type="SAM" id="SignalP"/>
    </source>
</evidence>
<organism evidence="2">
    <name type="scientific">Acetithermum autotrophicum</name>
    <dbReference type="NCBI Taxonomy" id="1446466"/>
    <lineage>
        <taxon>Bacteria</taxon>
        <taxon>Candidatus Bipolaricaulota</taxon>
        <taxon>Candidatus Acetithermum</taxon>
    </lineage>
</organism>
<dbReference type="AlphaFoldDB" id="H5SRX2"/>
<dbReference type="InterPro" id="IPR036278">
    <property type="entry name" value="Sialidase_sf"/>
</dbReference>
<feature type="signal peptide" evidence="1">
    <location>
        <begin position="1"/>
        <end position="24"/>
    </location>
</feature>
<gene>
    <name evidence="2" type="ORF">HGMM_OP3C063</name>
</gene>
<dbReference type="SUPFAM" id="SSF50939">
    <property type="entry name" value="Sialidases"/>
    <property type="match status" value="1"/>
</dbReference>
<evidence type="ECO:0008006" key="3">
    <source>
        <dbReference type="Google" id="ProtNLM"/>
    </source>
</evidence>
<keyword evidence="1" id="KW-0732">Signal</keyword>
<dbReference type="InterPro" id="IPR015943">
    <property type="entry name" value="WD40/YVTN_repeat-like_dom_sf"/>
</dbReference>
<protein>
    <recommendedName>
        <fullName evidence="3">Exo-alpha-sialidase</fullName>
    </recommendedName>
</protein>
<evidence type="ECO:0000313" key="2">
    <source>
        <dbReference type="EMBL" id="BAL58908.1"/>
    </source>
</evidence>
<dbReference type="Gene3D" id="2.130.10.10">
    <property type="entry name" value="YVTN repeat-like/Quinoprotein amine dehydrogenase"/>
    <property type="match status" value="1"/>
</dbReference>
<accession>H5SRX2</accession>
<proteinExistence type="predicted"/>
<dbReference type="EMBL" id="AP011802">
    <property type="protein sequence ID" value="BAL58908.1"/>
    <property type="molecule type" value="Genomic_DNA"/>
</dbReference>